<dbReference type="GO" id="GO:0004338">
    <property type="term" value="F:glucan exo-1,3-beta-glucosidase activity"/>
    <property type="evidence" value="ECO:0007669"/>
    <property type="project" value="UniProtKB-EC"/>
</dbReference>
<dbReference type="SUPFAM" id="SSF51445">
    <property type="entry name" value="(Trans)glycosidases"/>
    <property type="match status" value="1"/>
</dbReference>
<evidence type="ECO:0000256" key="4">
    <source>
        <dbReference type="ARBA" id="ARBA00022729"/>
    </source>
</evidence>
<feature type="chain" id="PRO_5008627511" description="glucan 1,3-beta-glucosidase" evidence="11">
    <location>
        <begin position="20"/>
        <end position="503"/>
    </location>
</feature>
<dbReference type="AlphaFoldDB" id="A0A1B9H2M9"/>
<keyword evidence="7" id="KW-0961">Cell wall biogenesis/degradation</keyword>
<dbReference type="EMBL" id="KV700122">
    <property type="protein sequence ID" value="OCF37519.1"/>
    <property type="molecule type" value="Genomic_DNA"/>
</dbReference>
<dbReference type="InterPro" id="IPR001547">
    <property type="entry name" value="Glyco_hydro_5"/>
</dbReference>
<feature type="signal peptide" evidence="11">
    <location>
        <begin position="1"/>
        <end position="19"/>
    </location>
</feature>
<dbReference type="Proteomes" id="UP000092666">
    <property type="component" value="Unassembled WGS sequence"/>
</dbReference>
<reference evidence="13 14" key="1">
    <citation type="submission" date="2013-07" db="EMBL/GenBank/DDBJ databases">
        <title>The Genome Sequence of Cryptococcus heveanensis BCC8398.</title>
        <authorList>
            <consortium name="The Broad Institute Genome Sequencing Platform"/>
            <person name="Cuomo C."/>
            <person name="Litvintseva A."/>
            <person name="Chen Y."/>
            <person name="Heitman J."/>
            <person name="Sun S."/>
            <person name="Springer D."/>
            <person name="Dromer F."/>
            <person name="Young S.K."/>
            <person name="Zeng Q."/>
            <person name="Gargeya S."/>
            <person name="Fitzgerald M."/>
            <person name="Abouelleil A."/>
            <person name="Alvarado L."/>
            <person name="Berlin A.M."/>
            <person name="Chapman S.B."/>
            <person name="Dewar J."/>
            <person name="Goldberg J."/>
            <person name="Griggs A."/>
            <person name="Gujja S."/>
            <person name="Hansen M."/>
            <person name="Howarth C."/>
            <person name="Imamovic A."/>
            <person name="Larimer J."/>
            <person name="McCowan C."/>
            <person name="Murphy C."/>
            <person name="Pearson M."/>
            <person name="Priest M."/>
            <person name="Roberts A."/>
            <person name="Saif S."/>
            <person name="Shea T."/>
            <person name="Sykes S."/>
            <person name="Wortman J."/>
            <person name="Nusbaum C."/>
            <person name="Birren B."/>
        </authorList>
    </citation>
    <scope>NUCLEOTIDE SEQUENCE [LARGE SCALE GENOMIC DNA]</scope>
    <source>
        <strain evidence="13 14">BCC8398</strain>
    </source>
</reference>
<keyword evidence="4 11" id="KW-0732">Signal</keyword>
<reference evidence="14" key="2">
    <citation type="submission" date="2013-12" db="EMBL/GenBank/DDBJ databases">
        <title>Evolution of pathogenesis and genome organization in the Tremellales.</title>
        <authorList>
            <person name="Cuomo C."/>
            <person name="Litvintseva A."/>
            <person name="Heitman J."/>
            <person name="Chen Y."/>
            <person name="Sun S."/>
            <person name="Springer D."/>
            <person name="Dromer F."/>
            <person name="Young S."/>
            <person name="Zeng Q."/>
            <person name="Chapman S."/>
            <person name="Gujja S."/>
            <person name="Saif S."/>
            <person name="Birren B."/>
        </authorList>
    </citation>
    <scope>NUCLEOTIDE SEQUENCE [LARGE SCALE GENOMIC DNA]</scope>
    <source>
        <strain evidence="14">BCC8398</strain>
    </source>
</reference>
<evidence type="ECO:0000313" key="14">
    <source>
        <dbReference type="Proteomes" id="UP000092666"/>
    </source>
</evidence>
<feature type="domain" description="Glycoside hydrolase family 5" evidence="12">
    <location>
        <begin position="87"/>
        <end position="291"/>
    </location>
</feature>
<dbReference type="InterPro" id="IPR050386">
    <property type="entry name" value="Glycosyl_hydrolase_5"/>
</dbReference>
<keyword evidence="6 10" id="KW-0326">Glycosidase</keyword>
<dbReference type="PANTHER" id="PTHR31297">
    <property type="entry name" value="GLUCAN ENDO-1,6-BETA-GLUCOSIDASE B"/>
    <property type="match status" value="1"/>
</dbReference>
<comment type="catalytic activity">
    <reaction evidence="8">
        <text>Successive hydrolysis of beta-D-glucose units from the non-reducing ends of (1-&gt;3)-beta-D-glucans, releasing alpha-glucose.</text>
        <dbReference type="EC" id="3.2.1.58"/>
    </reaction>
</comment>
<evidence type="ECO:0000259" key="12">
    <source>
        <dbReference type="Pfam" id="PF00150"/>
    </source>
</evidence>
<dbReference type="InterPro" id="IPR017853">
    <property type="entry name" value="GH"/>
</dbReference>
<keyword evidence="14" id="KW-1185">Reference proteome</keyword>
<gene>
    <name evidence="13" type="ORF">I316_00644</name>
</gene>
<evidence type="ECO:0000256" key="7">
    <source>
        <dbReference type="ARBA" id="ARBA00023316"/>
    </source>
</evidence>
<dbReference type="GO" id="GO:0071555">
    <property type="term" value="P:cell wall organization"/>
    <property type="evidence" value="ECO:0007669"/>
    <property type="project" value="UniProtKB-KW"/>
</dbReference>
<dbReference type="OrthoDB" id="62120at2759"/>
<keyword evidence="3" id="KW-0964">Secreted</keyword>
<dbReference type="GO" id="GO:0009986">
    <property type="term" value="C:cell surface"/>
    <property type="evidence" value="ECO:0007669"/>
    <property type="project" value="TreeGrafter"/>
</dbReference>
<evidence type="ECO:0000256" key="1">
    <source>
        <dbReference type="ARBA" id="ARBA00004613"/>
    </source>
</evidence>
<dbReference type="GO" id="GO:0009251">
    <property type="term" value="P:glucan catabolic process"/>
    <property type="evidence" value="ECO:0007669"/>
    <property type="project" value="TreeGrafter"/>
</dbReference>
<sequence>MWVHCELLVILSTLAYALALLGSAFSPTTSTFSVGLSKRASSDEGVIRGVNLGGWLLTEKWITPSLYETDTEDEWHLCAELGKKRCLSRLEDHWGSFFTRDDFEEIKSAGLNSLRIPIGYWAVDLQDDEPYVTGQYPYLIRAVYWARELGLSVLLDLHGAPGSQNGQDNSGLIGQVSFPSNTSNKDRALNVLRNLTEEFTKEEYGDVVTGIELLNEPRLSDTFTMAELKQFYTSGAETIWNVSSTMNVTIHDAFWGPQYWANYDPTSTSTSSTGVTAQHLTLDSHQYYAFEPLNDLPHDVILESICNVSKLLKSPNLGIPPTVVGEWSLETGEVGLILAAESITDTRGCIVQHQMLTLIRYAKLPLQGNAPNSTSSSQNRDNSQAKRTWFRLLFESQLAAYTPNGPNQPSIGWYYWTWKTDYDIDTWSYRRGVKQGYIPSDVSNSSTLAFPILDDGCVDSSYNYTAPKNPGSGACRVSLTPFSSQPWIYSALLAGAVAVGTMF</sequence>
<evidence type="ECO:0000256" key="10">
    <source>
        <dbReference type="RuleBase" id="RU361153"/>
    </source>
</evidence>
<evidence type="ECO:0000256" key="5">
    <source>
        <dbReference type="ARBA" id="ARBA00022801"/>
    </source>
</evidence>
<evidence type="ECO:0000313" key="13">
    <source>
        <dbReference type="EMBL" id="OCF37519.1"/>
    </source>
</evidence>
<dbReference type="STRING" id="1296120.A0A1B9H2M9"/>
<comment type="subcellular location">
    <subcellularLocation>
        <location evidence="1">Secreted</location>
    </subcellularLocation>
</comment>
<dbReference type="PANTHER" id="PTHR31297:SF1">
    <property type="entry name" value="GLUCAN 1,3-BETA-GLUCOSIDASE I_II-RELATED"/>
    <property type="match status" value="1"/>
</dbReference>
<proteinExistence type="inferred from homology"/>
<evidence type="ECO:0000256" key="11">
    <source>
        <dbReference type="SAM" id="SignalP"/>
    </source>
</evidence>
<dbReference type="GO" id="GO:0005576">
    <property type="term" value="C:extracellular region"/>
    <property type="evidence" value="ECO:0007669"/>
    <property type="project" value="UniProtKB-SubCell"/>
</dbReference>
<evidence type="ECO:0000256" key="9">
    <source>
        <dbReference type="ARBA" id="ARBA00038929"/>
    </source>
</evidence>
<comment type="similarity">
    <text evidence="2 10">Belongs to the glycosyl hydrolase 5 (cellulase A) family.</text>
</comment>
<protein>
    <recommendedName>
        <fullName evidence="9">glucan 1,3-beta-glucosidase</fullName>
        <ecNumber evidence="9">3.2.1.58</ecNumber>
    </recommendedName>
</protein>
<name>A0A1B9H2M9_9TREE</name>
<dbReference type="Pfam" id="PF00150">
    <property type="entry name" value="Cellulase"/>
    <property type="match status" value="1"/>
</dbReference>
<evidence type="ECO:0000256" key="8">
    <source>
        <dbReference type="ARBA" id="ARBA00036824"/>
    </source>
</evidence>
<keyword evidence="5 10" id="KW-0378">Hydrolase</keyword>
<evidence type="ECO:0000256" key="6">
    <source>
        <dbReference type="ARBA" id="ARBA00023295"/>
    </source>
</evidence>
<organism evidence="13 14">
    <name type="scientific">Kwoniella heveanensis BCC8398</name>
    <dbReference type="NCBI Taxonomy" id="1296120"/>
    <lineage>
        <taxon>Eukaryota</taxon>
        <taxon>Fungi</taxon>
        <taxon>Dikarya</taxon>
        <taxon>Basidiomycota</taxon>
        <taxon>Agaricomycotina</taxon>
        <taxon>Tremellomycetes</taxon>
        <taxon>Tremellales</taxon>
        <taxon>Cryptococcaceae</taxon>
        <taxon>Kwoniella</taxon>
    </lineage>
</organism>
<dbReference type="EC" id="3.2.1.58" evidence="9"/>
<accession>A0A1B9H2M9</accession>
<evidence type="ECO:0000256" key="3">
    <source>
        <dbReference type="ARBA" id="ARBA00022525"/>
    </source>
</evidence>
<dbReference type="Gene3D" id="3.20.20.80">
    <property type="entry name" value="Glycosidases"/>
    <property type="match status" value="1"/>
</dbReference>
<evidence type="ECO:0000256" key="2">
    <source>
        <dbReference type="ARBA" id="ARBA00005641"/>
    </source>
</evidence>